<dbReference type="Proteomes" id="UP000032300">
    <property type="component" value="Chromosome"/>
</dbReference>
<dbReference type="KEGG" id="sphi:TS85_16100"/>
<dbReference type="RefSeq" id="WP_044333620.1">
    <property type="nucleotide sequence ID" value="NZ_CP010836.1"/>
</dbReference>
<organism evidence="1 2">
    <name type="scientific">Sphingomonas hengshuiensis</name>
    <dbReference type="NCBI Taxonomy" id="1609977"/>
    <lineage>
        <taxon>Bacteria</taxon>
        <taxon>Pseudomonadati</taxon>
        <taxon>Pseudomonadota</taxon>
        <taxon>Alphaproteobacteria</taxon>
        <taxon>Sphingomonadales</taxon>
        <taxon>Sphingomonadaceae</taxon>
        <taxon>Sphingomonas</taxon>
    </lineage>
</organism>
<name>A0A7U4LGA9_9SPHN</name>
<sequence>MDFPVPCVPAIGTEDAARWRNPFPAPEGPFILNVSAIPLAWACTAASVVIASEASAPGATAYSRASIDDPARVERLGIAKGASPDLAIAPLIGGPLAAFAVYPGHVDVLADGAPMARWIPPDGLRIHGATLSATGELWLAASDGASLRLLAGSGRPIAFEERASFAQFAQVGKSWLALAVDAPAEGPVTVLIWGAGRFAACRDGAWIAHRAAPEAPYLPLEHEARHAHWREDPRVGACAPLFQPCWTAIAPFVVHCVGGLASLSVASAPEEATPRIEWTMLEQAHDARLVAVSGRGHLFAQGPRQGFWLPLATPAGMRHIEPPEDGPNCISAIALADGAAFLWSGRSAMIELFPAGEFGGVPEAQRIVQQPGADDGYFLSSRFPPQLCDGHLWIAGVAGARMKLWRFPVRAE</sequence>
<dbReference type="AlphaFoldDB" id="A0A7U4LGA9"/>
<reference evidence="1 2" key="1">
    <citation type="journal article" date="2015" name="Int. J. Syst. Evol. Microbiol.">
        <title>Sphingomonas hengshuiensis sp. nov., isolated from lake wetland.</title>
        <authorList>
            <person name="Wei S."/>
            <person name="Wang T."/>
            <person name="Liu H."/>
            <person name="Zhang C."/>
            <person name="Guo J."/>
            <person name="Wang Q."/>
            <person name="Liang K."/>
            <person name="Zhang Z."/>
        </authorList>
    </citation>
    <scope>NUCLEOTIDE SEQUENCE [LARGE SCALE GENOMIC DNA]</scope>
    <source>
        <strain evidence="1 2">WHSC-8</strain>
    </source>
</reference>
<accession>A0A7U4LGA9</accession>
<gene>
    <name evidence="1" type="ORF">TS85_16100</name>
</gene>
<dbReference type="EMBL" id="CP010836">
    <property type="protein sequence ID" value="AJP72989.1"/>
    <property type="molecule type" value="Genomic_DNA"/>
</dbReference>
<proteinExistence type="predicted"/>
<reference evidence="1 2" key="2">
    <citation type="submission" date="2015-02" db="EMBL/GenBank/DDBJ databases">
        <title>The complete genome of Sphingomonas hengshuiensis sp. WHSC-8 isolated from soil of Hengshui Lake.</title>
        <authorList>
            <person name="Wei S."/>
            <person name="Guo J."/>
            <person name="Su C."/>
            <person name="Wu R."/>
            <person name="Zhang Z."/>
            <person name="Liang K."/>
            <person name="Li H."/>
            <person name="Wang T."/>
            <person name="Liu H."/>
            <person name="Zhang C."/>
            <person name="Li Z."/>
            <person name="Wang Q."/>
            <person name="Meng J."/>
        </authorList>
    </citation>
    <scope>NUCLEOTIDE SEQUENCE [LARGE SCALE GENOMIC DNA]</scope>
    <source>
        <strain evidence="1 2">WHSC-8</strain>
    </source>
</reference>
<evidence type="ECO:0000313" key="1">
    <source>
        <dbReference type="EMBL" id="AJP72989.1"/>
    </source>
</evidence>
<keyword evidence="2" id="KW-1185">Reference proteome</keyword>
<evidence type="ECO:0000313" key="2">
    <source>
        <dbReference type="Proteomes" id="UP000032300"/>
    </source>
</evidence>
<protein>
    <submittedName>
        <fullName evidence="1">Uncharacterized protein</fullName>
    </submittedName>
</protein>